<evidence type="ECO:0000256" key="6">
    <source>
        <dbReference type="ARBA" id="ARBA00022989"/>
    </source>
</evidence>
<evidence type="ECO:0000256" key="5">
    <source>
        <dbReference type="ARBA" id="ARBA00022741"/>
    </source>
</evidence>
<dbReference type="Proteomes" id="UP001196413">
    <property type="component" value="Unassembled WGS sequence"/>
</dbReference>
<evidence type="ECO:0000256" key="8">
    <source>
        <dbReference type="ARBA" id="ARBA00023239"/>
    </source>
</evidence>
<sequence>MMYLYGNLIREPKQELKMFVTGRVNYSKFRYSLGIAINSVLSSFGWNKVAYVYSNERDKYKCSILKNDIQDAFSVTNDVIINVIVEMKNLTFQGITQALGDVSSRARTEGYGFKRRFVLAAKDAGYLNEEYLYIFADTKSKGFQIPLFGGRQRLIWEDIEATKDGRDEEAKMAFGQTLVVSDHMGSGGPDRDQDSFSKEIISRMKDAPFNCVDDCNKTEYSYAAAYAGELHDCVYVYARALNSTLKKNATAFRNGTTIIENIEMTFDGMSGVVKMGKNGVRYPIFYFDALDKNGNQTLLGTVSVQGDFGRYEPLYTIESEIWWARGGVRPLDEPLCGFAGDQEEYVAALKHEAMVHRVDGRRQEIRQMRELKNDNLNRFIGFCLDGPQLMSLWKYCARGSLCDVIVKKSTIMDGFFVCALLRDIVDGLLFIHRSFLRCHGLLTSKCCLIDDRWQVKITSYGLEEIRKFDKLSPKDLLWTAPEILRQDAVNGSQEGDIYR</sequence>
<reference evidence="11" key="1">
    <citation type="submission" date="2021-06" db="EMBL/GenBank/DDBJ databases">
        <title>Parelaphostrongylus tenuis whole genome reference sequence.</title>
        <authorList>
            <person name="Garwood T.J."/>
            <person name="Larsen P.A."/>
            <person name="Fountain-Jones N.M."/>
            <person name="Garbe J.R."/>
            <person name="Macchietto M.G."/>
            <person name="Kania S.A."/>
            <person name="Gerhold R.W."/>
            <person name="Richards J.E."/>
            <person name="Wolf T.M."/>
        </authorList>
    </citation>
    <scope>NUCLEOTIDE SEQUENCE</scope>
    <source>
        <strain evidence="11">MNPRO001-30</strain>
        <tissue evidence="11">Meninges</tissue>
    </source>
</reference>
<dbReference type="GO" id="GO:0004016">
    <property type="term" value="F:adenylate cyclase activity"/>
    <property type="evidence" value="ECO:0007669"/>
    <property type="project" value="TreeGrafter"/>
</dbReference>
<keyword evidence="9" id="KW-0141">cGMP biosynthesis</keyword>
<keyword evidence="5" id="KW-0547">Nucleotide-binding</keyword>
<name>A0AAD5MRI0_PARTN</name>
<accession>A0AAD5MRI0</accession>
<dbReference type="InterPro" id="IPR001245">
    <property type="entry name" value="Ser-Thr/Tyr_kinase_cat_dom"/>
</dbReference>
<evidence type="ECO:0000313" key="11">
    <source>
        <dbReference type="EMBL" id="KAJ1352399.1"/>
    </source>
</evidence>
<keyword evidence="4" id="KW-0812">Transmembrane</keyword>
<dbReference type="PROSITE" id="PS50011">
    <property type="entry name" value="PROTEIN_KINASE_DOM"/>
    <property type="match status" value="1"/>
</dbReference>
<dbReference type="Pfam" id="PF07714">
    <property type="entry name" value="PK_Tyr_Ser-Thr"/>
    <property type="match status" value="1"/>
</dbReference>
<dbReference type="SUPFAM" id="SSF53822">
    <property type="entry name" value="Periplasmic binding protein-like I"/>
    <property type="match status" value="1"/>
</dbReference>
<evidence type="ECO:0000256" key="7">
    <source>
        <dbReference type="ARBA" id="ARBA00023136"/>
    </source>
</evidence>
<protein>
    <recommendedName>
        <fullName evidence="3">guanylate cyclase</fullName>
        <ecNumber evidence="3">4.6.1.2</ecNumber>
    </recommendedName>
</protein>
<dbReference type="InterPro" id="IPR028082">
    <property type="entry name" value="Peripla_BP_I"/>
</dbReference>
<dbReference type="GO" id="GO:0007168">
    <property type="term" value="P:receptor guanylyl cyclase signaling pathway"/>
    <property type="evidence" value="ECO:0007669"/>
    <property type="project" value="TreeGrafter"/>
</dbReference>
<dbReference type="GO" id="GO:0005886">
    <property type="term" value="C:plasma membrane"/>
    <property type="evidence" value="ECO:0007669"/>
    <property type="project" value="TreeGrafter"/>
</dbReference>
<proteinExistence type="predicted"/>
<evidence type="ECO:0000259" key="10">
    <source>
        <dbReference type="PROSITE" id="PS50011"/>
    </source>
</evidence>
<dbReference type="GO" id="GO:0004672">
    <property type="term" value="F:protein kinase activity"/>
    <property type="evidence" value="ECO:0007669"/>
    <property type="project" value="InterPro"/>
</dbReference>
<dbReference type="InterPro" id="IPR050401">
    <property type="entry name" value="Cyclic_nucleotide_synthase"/>
</dbReference>
<keyword evidence="6" id="KW-1133">Transmembrane helix</keyword>
<organism evidence="11 12">
    <name type="scientific">Parelaphostrongylus tenuis</name>
    <name type="common">Meningeal worm</name>
    <dbReference type="NCBI Taxonomy" id="148309"/>
    <lineage>
        <taxon>Eukaryota</taxon>
        <taxon>Metazoa</taxon>
        <taxon>Ecdysozoa</taxon>
        <taxon>Nematoda</taxon>
        <taxon>Chromadorea</taxon>
        <taxon>Rhabditida</taxon>
        <taxon>Rhabditina</taxon>
        <taxon>Rhabditomorpha</taxon>
        <taxon>Strongyloidea</taxon>
        <taxon>Metastrongylidae</taxon>
        <taxon>Parelaphostrongylus</taxon>
    </lineage>
</organism>
<comment type="caution">
    <text evidence="11">The sequence shown here is derived from an EMBL/GenBank/DDBJ whole genome shotgun (WGS) entry which is preliminary data.</text>
</comment>
<dbReference type="Pfam" id="PF01094">
    <property type="entry name" value="ANF_receptor"/>
    <property type="match status" value="1"/>
</dbReference>
<dbReference type="SUPFAM" id="SSF56112">
    <property type="entry name" value="Protein kinase-like (PK-like)"/>
    <property type="match status" value="1"/>
</dbReference>
<comment type="catalytic activity">
    <reaction evidence="1">
        <text>GTP = 3',5'-cyclic GMP + diphosphate</text>
        <dbReference type="Rhea" id="RHEA:13665"/>
        <dbReference type="ChEBI" id="CHEBI:33019"/>
        <dbReference type="ChEBI" id="CHEBI:37565"/>
        <dbReference type="ChEBI" id="CHEBI:57746"/>
        <dbReference type="EC" id="4.6.1.2"/>
    </reaction>
</comment>
<dbReference type="PANTHER" id="PTHR11920">
    <property type="entry name" value="GUANYLYL CYCLASE"/>
    <property type="match status" value="1"/>
</dbReference>
<gene>
    <name evidence="11" type="ORF">KIN20_008725</name>
</gene>
<keyword evidence="8" id="KW-0456">Lyase</keyword>
<dbReference type="InterPro" id="IPR011009">
    <property type="entry name" value="Kinase-like_dom_sf"/>
</dbReference>
<evidence type="ECO:0000313" key="12">
    <source>
        <dbReference type="Proteomes" id="UP001196413"/>
    </source>
</evidence>
<dbReference type="AlphaFoldDB" id="A0AAD5MRI0"/>
<dbReference type="GO" id="GO:0004383">
    <property type="term" value="F:guanylate cyclase activity"/>
    <property type="evidence" value="ECO:0007669"/>
    <property type="project" value="UniProtKB-EC"/>
</dbReference>
<keyword evidence="7" id="KW-0472">Membrane</keyword>
<evidence type="ECO:0000256" key="2">
    <source>
        <dbReference type="ARBA" id="ARBA00004370"/>
    </source>
</evidence>
<dbReference type="GO" id="GO:0001653">
    <property type="term" value="F:peptide receptor activity"/>
    <property type="evidence" value="ECO:0007669"/>
    <property type="project" value="TreeGrafter"/>
</dbReference>
<dbReference type="CDD" id="cd06352">
    <property type="entry name" value="PBP1_NPR_GC-like"/>
    <property type="match status" value="1"/>
</dbReference>
<dbReference type="InterPro" id="IPR001828">
    <property type="entry name" value="ANF_lig-bd_rcpt"/>
</dbReference>
<evidence type="ECO:0000256" key="4">
    <source>
        <dbReference type="ARBA" id="ARBA00022692"/>
    </source>
</evidence>
<dbReference type="InterPro" id="IPR000719">
    <property type="entry name" value="Prot_kinase_dom"/>
</dbReference>
<evidence type="ECO:0000256" key="9">
    <source>
        <dbReference type="ARBA" id="ARBA00023293"/>
    </source>
</evidence>
<evidence type="ECO:0000256" key="1">
    <source>
        <dbReference type="ARBA" id="ARBA00001436"/>
    </source>
</evidence>
<dbReference type="Gene3D" id="1.10.510.10">
    <property type="entry name" value="Transferase(Phosphotransferase) domain 1"/>
    <property type="match status" value="1"/>
</dbReference>
<keyword evidence="12" id="KW-1185">Reference proteome</keyword>
<dbReference type="Gene3D" id="3.40.50.2300">
    <property type="match status" value="1"/>
</dbReference>
<dbReference type="EC" id="4.6.1.2" evidence="3"/>
<feature type="domain" description="Protein kinase" evidence="10">
    <location>
        <begin position="297"/>
        <end position="499"/>
    </location>
</feature>
<dbReference type="PANTHER" id="PTHR11920:SF495">
    <property type="entry name" value="RECEPTOR-TYPE GUANYLATE CYCLASE GCY-7"/>
    <property type="match status" value="1"/>
</dbReference>
<evidence type="ECO:0000256" key="3">
    <source>
        <dbReference type="ARBA" id="ARBA00012202"/>
    </source>
</evidence>
<comment type="subcellular location">
    <subcellularLocation>
        <location evidence="2">Membrane</location>
    </subcellularLocation>
</comment>
<dbReference type="EMBL" id="JAHQIW010001372">
    <property type="protein sequence ID" value="KAJ1352399.1"/>
    <property type="molecule type" value="Genomic_DNA"/>
</dbReference>
<dbReference type="GO" id="GO:0005524">
    <property type="term" value="F:ATP binding"/>
    <property type="evidence" value="ECO:0007669"/>
    <property type="project" value="InterPro"/>
</dbReference>